<protein>
    <recommendedName>
        <fullName evidence="5">Integral membrane protein</fullName>
    </recommendedName>
</protein>
<evidence type="ECO:0000256" key="1">
    <source>
        <dbReference type="SAM" id="MobiDB-lite"/>
    </source>
</evidence>
<organism evidence="3 4">
    <name type="scientific">Mycobacterium novum</name>
    <dbReference type="NCBI Taxonomy" id="2492438"/>
    <lineage>
        <taxon>Bacteria</taxon>
        <taxon>Bacillati</taxon>
        <taxon>Actinomycetota</taxon>
        <taxon>Actinomycetes</taxon>
        <taxon>Mycobacteriales</taxon>
        <taxon>Mycobacteriaceae</taxon>
        <taxon>Mycobacterium</taxon>
    </lineage>
</organism>
<evidence type="ECO:0000313" key="4">
    <source>
        <dbReference type="Proteomes" id="UP000466997"/>
    </source>
</evidence>
<feature type="transmembrane region" description="Helical" evidence="2">
    <location>
        <begin position="91"/>
        <end position="113"/>
    </location>
</feature>
<dbReference type="Proteomes" id="UP000466997">
    <property type="component" value="Chromosome"/>
</dbReference>
<keyword evidence="4" id="KW-1185">Reference proteome</keyword>
<name>A0A7I7JGR8_9MYCO</name>
<feature type="transmembrane region" description="Helical" evidence="2">
    <location>
        <begin position="163"/>
        <end position="183"/>
    </location>
</feature>
<feature type="transmembrane region" description="Helical" evidence="2">
    <location>
        <begin position="15"/>
        <end position="35"/>
    </location>
</feature>
<feature type="region of interest" description="Disordered" evidence="1">
    <location>
        <begin position="275"/>
        <end position="354"/>
    </location>
</feature>
<feature type="transmembrane region" description="Helical" evidence="2">
    <location>
        <begin position="63"/>
        <end position="84"/>
    </location>
</feature>
<evidence type="ECO:0000256" key="2">
    <source>
        <dbReference type="SAM" id="Phobius"/>
    </source>
</evidence>
<dbReference type="KEGG" id="mnm:MNVM_01480"/>
<gene>
    <name evidence="3" type="ORF">MNVM_01480</name>
</gene>
<keyword evidence="2" id="KW-0472">Membrane</keyword>
<evidence type="ECO:0000313" key="3">
    <source>
        <dbReference type="EMBL" id="BBX11067.1"/>
    </source>
</evidence>
<accession>A0A7I7JGR8</accession>
<feature type="transmembrane region" description="Helical" evidence="2">
    <location>
        <begin position="189"/>
        <end position="209"/>
    </location>
</feature>
<reference evidence="3 4" key="1">
    <citation type="journal article" date="2019" name="Emerg. Microbes Infect.">
        <title>Comprehensive subspecies identification of 175 nontuberculous mycobacteria species based on 7547 genomic profiles.</title>
        <authorList>
            <person name="Matsumoto Y."/>
            <person name="Kinjo T."/>
            <person name="Motooka D."/>
            <person name="Nabeya D."/>
            <person name="Jung N."/>
            <person name="Uechi K."/>
            <person name="Horii T."/>
            <person name="Iida T."/>
            <person name="Fujita J."/>
            <person name="Nakamura S."/>
        </authorList>
    </citation>
    <scope>NUCLEOTIDE SEQUENCE [LARGE SCALE GENOMIC DNA]</scope>
    <source>
        <strain evidence="3 4">JCM 6391</strain>
    </source>
</reference>
<dbReference type="AlphaFoldDB" id="A0A7I7JGR8"/>
<dbReference type="EMBL" id="AP022562">
    <property type="protein sequence ID" value="BBX11067.1"/>
    <property type="molecule type" value="Genomic_DNA"/>
</dbReference>
<evidence type="ECO:0008006" key="5">
    <source>
        <dbReference type="Google" id="ProtNLM"/>
    </source>
</evidence>
<feature type="compositionally biased region" description="Low complexity" evidence="1">
    <location>
        <begin position="285"/>
        <end position="306"/>
    </location>
</feature>
<keyword evidence="2" id="KW-1133">Transmembrane helix</keyword>
<sequence length="354" mass="38520">MLEWFRDDIIGRGRLPLLCCLLAFLATFLVTRSVVRYIRSTAGRVGAPRWWQPRNIHIGSKHIHHVVFGVLLVMAAGVTLVAAGPHGHEPAFSLAAISFGIGAALVLDEYALILHLSDVYWEEDGRASVDAVFAATAVAGLLVLGFHPLAFLLSLWHDTSSPLIRAGVFAGLVMSLPLGVVVLLKGKVWTGLIGMFFFPLLVVGAIRLSRPHAPWARWRYLPQRERMRRALLRERRLRRPVIQAKLWLQDAVAGRPQLPDERVVDAELDREVRAASAPTQPIMIGRPRVSPARPPAGRAAGSDRPAYPGRLPGRSASAGRSAPNRAVADASAPTVPFSTPLPAHPLQRPGGPGR</sequence>
<keyword evidence="2" id="KW-0812">Transmembrane</keyword>
<feature type="transmembrane region" description="Helical" evidence="2">
    <location>
        <begin position="133"/>
        <end position="156"/>
    </location>
</feature>
<proteinExistence type="predicted"/>